<sequence length="104" mass="11366">MNPRLAMSLCTPKTLPLIPLTLRDRELTGTMNISHTYPSVTTTTQPCSGGHSGSRSGLDWSILVIMSQNGCVQISDSEELTPRAVEVQVLLARMGDVKKPWRGE</sequence>
<comment type="caution">
    <text evidence="2">The sequence shown here is derived from an EMBL/GenBank/DDBJ whole genome shotgun (WGS) entry which is preliminary data.</text>
</comment>
<evidence type="ECO:0000313" key="3">
    <source>
        <dbReference type="Proteomes" id="UP001590950"/>
    </source>
</evidence>
<organism evidence="2 3">
    <name type="scientific">Stereocaulon virgatum</name>
    <dbReference type="NCBI Taxonomy" id="373712"/>
    <lineage>
        <taxon>Eukaryota</taxon>
        <taxon>Fungi</taxon>
        <taxon>Dikarya</taxon>
        <taxon>Ascomycota</taxon>
        <taxon>Pezizomycotina</taxon>
        <taxon>Lecanoromycetes</taxon>
        <taxon>OSLEUM clade</taxon>
        <taxon>Lecanoromycetidae</taxon>
        <taxon>Lecanorales</taxon>
        <taxon>Lecanorineae</taxon>
        <taxon>Stereocaulaceae</taxon>
        <taxon>Stereocaulon</taxon>
    </lineage>
</organism>
<dbReference type="EMBL" id="JBEFKJ010000017">
    <property type="protein sequence ID" value="KAL2041512.1"/>
    <property type="molecule type" value="Genomic_DNA"/>
</dbReference>
<evidence type="ECO:0000313" key="2">
    <source>
        <dbReference type="EMBL" id="KAL2041512.1"/>
    </source>
</evidence>
<name>A0ABR4A6I1_9LECA</name>
<accession>A0ABR4A6I1</accession>
<reference evidence="2 3" key="1">
    <citation type="submission" date="2024-09" db="EMBL/GenBank/DDBJ databases">
        <title>Rethinking Asexuality: The Enigmatic Case of Functional Sexual Genes in Lepraria (Stereocaulaceae).</title>
        <authorList>
            <person name="Doellman M."/>
            <person name="Sun Y."/>
            <person name="Barcenas-Pena A."/>
            <person name="Lumbsch H.T."/>
            <person name="Grewe F."/>
        </authorList>
    </citation>
    <scope>NUCLEOTIDE SEQUENCE [LARGE SCALE GENOMIC DNA]</scope>
    <source>
        <strain evidence="2 3">Mercado 3170</strain>
    </source>
</reference>
<protein>
    <submittedName>
        <fullName evidence="2">Uncharacterized protein</fullName>
    </submittedName>
</protein>
<dbReference type="Proteomes" id="UP001590950">
    <property type="component" value="Unassembled WGS sequence"/>
</dbReference>
<feature type="compositionally biased region" description="Polar residues" evidence="1">
    <location>
        <begin position="35"/>
        <end position="47"/>
    </location>
</feature>
<proteinExistence type="predicted"/>
<keyword evidence="3" id="KW-1185">Reference proteome</keyword>
<evidence type="ECO:0000256" key="1">
    <source>
        <dbReference type="SAM" id="MobiDB-lite"/>
    </source>
</evidence>
<feature type="region of interest" description="Disordered" evidence="1">
    <location>
        <begin position="35"/>
        <end position="55"/>
    </location>
</feature>
<gene>
    <name evidence="2" type="ORF">N7G274_005894</name>
</gene>